<comment type="similarity">
    <text evidence="13">Belongs to the LpxK family.</text>
</comment>
<sequence>MALADTLQASWYGTRGAPIWTCPLAWLYGALTALRRALYRIGWLRSTRLAVPVVVVGNLTAGGTGKTPLTLALVEALIARGWRPGVVSRGYGGTQREPALLGDDPDPAQFGDEPCLIRASGVSVAVGRDRPAAAALLLEAGCNVVIADDGLQHYALARDVEICVIDGARRFGNGRLLPAGPLREPLSRLRRVDFRVCNGEAEQGEFAMRLAGGTAVSLMDDATRPLAEFVGEPVHAVAAIGHPDRFFDSLRAQGLTVVGHAFADHHAFLPEDLAVAGDAPLLMTDKDAIKCRRFARPGWWRVPVRAVLDEHFIEALAARLDAVAVGRARSSR</sequence>
<keyword evidence="6 13" id="KW-0441">Lipid A biosynthesis</keyword>
<dbReference type="SUPFAM" id="SSF52540">
    <property type="entry name" value="P-loop containing nucleoside triphosphate hydrolases"/>
    <property type="match status" value="1"/>
</dbReference>
<dbReference type="PANTHER" id="PTHR42724">
    <property type="entry name" value="TETRAACYLDISACCHARIDE 4'-KINASE"/>
    <property type="match status" value="1"/>
</dbReference>
<keyword evidence="8 13" id="KW-0547">Nucleotide-binding</keyword>
<protein>
    <recommendedName>
        <fullName evidence="4 13">Tetraacyldisaccharide 4'-kinase</fullName>
        <ecNumber evidence="3 13">2.7.1.130</ecNumber>
    </recommendedName>
    <alternativeName>
        <fullName evidence="12 13">Lipid A 4'-kinase</fullName>
    </alternativeName>
</protein>
<keyword evidence="15" id="KW-1185">Reference proteome</keyword>
<dbReference type="InterPro" id="IPR027417">
    <property type="entry name" value="P-loop_NTPase"/>
</dbReference>
<evidence type="ECO:0000256" key="4">
    <source>
        <dbReference type="ARBA" id="ARBA00016436"/>
    </source>
</evidence>
<reference evidence="14 15" key="1">
    <citation type="submission" date="2020-10" db="EMBL/GenBank/DDBJ databases">
        <title>Phylogeny of dyella-like bacteria.</title>
        <authorList>
            <person name="Fu J."/>
        </authorList>
    </citation>
    <scope>NUCLEOTIDE SEQUENCE [LARGE SCALE GENOMIC DNA]</scope>
    <source>
        <strain evidence="14 15">Gsoil3046</strain>
    </source>
</reference>
<evidence type="ECO:0000256" key="7">
    <source>
        <dbReference type="ARBA" id="ARBA00022679"/>
    </source>
</evidence>
<keyword evidence="7 13" id="KW-0808">Transferase</keyword>
<comment type="pathway">
    <text evidence="2 13">Glycolipid biosynthesis; lipid IV(A) biosynthesis; lipid IV(A) from (3R)-3-hydroxytetradecanoyl-[acyl-carrier-protein] and UDP-N-acetyl-alpha-D-glucosamine: step 6/6.</text>
</comment>
<keyword evidence="11 13" id="KW-0443">Lipid metabolism</keyword>
<comment type="function">
    <text evidence="1 13">Transfers the gamma-phosphate of ATP to the 4'-position of a tetraacyldisaccharide 1-phosphate intermediate (termed DS-1-P) to form tetraacyldisaccharide 1,4'-bis-phosphate (lipid IVA).</text>
</comment>
<evidence type="ECO:0000256" key="5">
    <source>
        <dbReference type="ARBA" id="ARBA00022516"/>
    </source>
</evidence>
<accession>A0ABW8JUA8</accession>
<evidence type="ECO:0000256" key="13">
    <source>
        <dbReference type="HAMAP-Rule" id="MF_00409"/>
    </source>
</evidence>
<keyword evidence="9 13" id="KW-0418">Kinase</keyword>
<dbReference type="NCBIfam" id="TIGR00682">
    <property type="entry name" value="lpxK"/>
    <property type="match status" value="1"/>
</dbReference>
<dbReference type="PANTHER" id="PTHR42724:SF1">
    <property type="entry name" value="TETRAACYLDISACCHARIDE 4'-KINASE, MITOCHONDRIAL-RELATED"/>
    <property type="match status" value="1"/>
</dbReference>
<evidence type="ECO:0000313" key="14">
    <source>
        <dbReference type="EMBL" id="MFK2904692.1"/>
    </source>
</evidence>
<comment type="catalytic activity">
    <reaction evidence="13">
        <text>a lipid A disaccharide + ATP = a lipid IVA + ADP + H(+)</text>
        <dbReference type="Rhea" id="RHEA:67840"/>
        <dbReference type="ChEBI" id="CHEBI:15378"/>
        <dbReference type="ChEBI" id="CHEBI:30616"/>
        <dbReference type="ChEBI" id="CHEBI:176343"/>
        <dbReference type="ChEBI" id="CHEBI:176425"/>
        <dbReference type="ChEBI" id="CHEBI:456216"/>
        <dbReference type="EC" id="2.7.1.130"/>
    </reaction>
</comment>
<feature type="binding site" evidence="13">
    <location>
        <begin position="60"/>
        <end position="67"/>
    </location>
    <ligand>
        <name>ATP</name>
        <dbReference type="ChEBI" id="CHEBI:30616"/>
    </ligand>
</feature>
<name>A0ABW8JUA8_9GAMM</name>
<dbReference type="InterPro" id="IPR003758">
    <property type="entry name" value="LpxK"/>
</dbReference>
<organism evidence="14 15">
    <name type="scientific">Dyella ginsengisoli</name>
    <dbReference type="NCBI Taxonomy" id="363848"/>
    <lineage>
        <taxon>Bacteria</taxon>
        <taxon>Pseudomonadati</taxon>
        <taxon>Pseudomonadota</taxon>
        <taxon>Gammaproteobacteria</taxon>
        <taxon>Lysobacterales</taxon>
        <taxon>Rhodanobacteraceae</taxon>
        <taxon>Dyella</taxon>
    </lineage>
</organism>
<evidence type="ECO:0000313" key="15">
    <source>
        <dbReference type="Proteomes" id="UP001620460"/>
    </source>
</evidence>
<dbReference type="Pfam" id="PF02606">
    <property type="entry name" value="LpxK"/>
    <property type="match status" value="1"/>
</dbReference>
<evidence type="ECO:0000256" key="6">
    <source>
        <dbReference type="ARBA" id="ARBA00022556"/>
    </source>
</evidence>
<dbReference type="Proteomes" id="UP001620460">
    <property type="component" value="Unassembled WGS sequence"/>
</dbReference>
<evidence type="ECO:0000256" key="12">
    <source>
        <dbReference type="ARBA" id="ARBA00029757"/>
    </source>
</evidence>
<proteinExistence type="inferred from homology"/>
<evidence type="ECO:0000256" key="2">
    <source>
        <dbReference type="ARBA" id="ARBA00004870"/>
    </source>
</evidence>
<comment type="caution">
    <text evidence="14">The sequence shown here is derived from an EMBL/GenBank/DDBJ whole genome shotgun (WGS) entry which is preliminary data.</text>
</comment>
<keyword evidence="5 13" id="KW-0444">Lipid biosynthesis</keyword>
<evidence type="ECO:0000256" key="1">
    <source>
        <dbReference type="ARBA" id="ARBA00002274"/>
    </source>
</evidence>
<dbReference type="EC" id="2.7.1.130" evidence="3 13"/>
<evidence type="ECO:0000256" key="8">
    <source>
        <dbReference type="ARBA" id="ARBA00022741"/>
    </source>
</evidence>
<gene>
    <name evidence="13" type="primary">lpxK</name>
    <name evidence="14" type="ORF">ISP17_12015</name>
</gene>
<evidence type="ECO:0000256" key="10">
    <source>
        <dbReference type="ARBA" id="ARBA00022840"/>
    </source>
</evidence>
<dbReference type="RefSeq" id="WP_404633453.1">
    <property type="nucleotide sequence ID" value="NZ_JADIKM010000003.1"/>
</dbReference>
<dbReference type="CDD" id="cd01983">
    <property type="entry name" value="SIMIBI"/>
    <property type="match status" value="1"/>
</dbReference>
<evidence type="ECO:0000256" key="11">
    <source>
        <dbReference type="ARBA" id="ARBA00023098"/>
    </source>
</evidence>
<evidence type="ECO:0000256" key="3">
    <source>
        <dbReference type="ARBA" id="ARBA00012071"/>
    </source>
</evidence>
<evidence type="ECO:0000256" key="9">
    <source>
        <dbReference type="ARBA" id="ARBA00022777"/>
    </source>
</evidence>
<dbReference type="EMBL" id="JADIKM010000003">
    <property type="protein sequence ID" value="MFK2904692.1"/>
    <property type="molecule type" value="Genomic_DNA"/>
</dbReference>
<keyword evidence="10 13" id="KW-0067">ATP-binding</keyword>
<dbReference type="HAMAP" id="MF_00409">
    <property type="entry name" value="LpxK"/>
    <property type="match status" value="1"/>
</dbReference>
<dbReference type="GO" id="GO:0009029">
    <property type="term" value="F:lipid-A 4'-kinase activity"/>
    <property type="evidence" value="ECO:0007669"/>
    <property type="project" value="UniProtKB-EC"/>
</dbReference>